<proteinExistence type="predicted"/>
<dbReference type="Pfam" id="PF10795">
    <property type="entry name" value="DUF2607"/>
    <property type="match status" value="1"/>
</dbReference>
<sequence>MYHHQQKIRKHWHRTVLFFSVALLIAWNFAVILHQVDLTPEHHTHHHCQLFSGVQHGIAKAQPTLSTPTFTRIQYHDVFQRLVNSEDIRGAARAPPYFA</sequence>
<dbReference type="GeneID" id="57841878"/>
<evidence type="ECO:0000313" key="2">
    <source>
        <dbReference type="EMBL" id="ARP17204.1"/>
    </source>
</evidence>
<reference evidence="2" key="1">
    <citation type="submission" date="2016-10" db="EMBL/GenBank/DDBJ databases">
        <title>The High Quality Genome of Vibrio alginolyticus K01M1.</title>
        <authorList>
            <person name="Wendling C."/>
            <person name="Chibani C.M."/>
            <person name="Hertel R."/>
            <person name="Sproer C."/>
            <person name="Bunk B."/>
            <person name="Overmann J."/>
            <person name="Roth O."/>
            <person name="Liesegang H."/>
        </authorList>
    </citation>
    <scope>NUCLEOTIDE SEQUENCE</scope>
    <source>
        <strain evidence="2">K05K4</strain>
    </source>
</reference>
<evidence type="ECO:0000256" key="1">
    <source>
        <dbReference type="SAM" id="Phobius"/>
    </source>
</evidence>
<dbReference type="EMBL" id="CP017902">
    <property type="protein sequence ID" value="ARP17204.1"/>
    <property type="molecule type" value="Genomic_DNA"/>
</dbReference>
<dbReference type="InterPro" id="IPR019731">
    <property type="entry name" value="DUF2607"/>
</dbReference>
<keyword evidence="1" id="KW-0472">Membrane</keyword>
<dbReference type="RefSeq" id="WP_005392338.1">
    <property type="nucleotide sequence ID" value="NZ_CP017889.1"/>
</dbReference>
<keyword evidence="1" id="KW-0812">Transmembrane</keyword>
<gene>
    <name evidence="2" type="ORF">K05K4_03080</name>
</gene>
<name>A0A1W6UWE4_VIBAL</name>
<organism evidence="2">
    <name type="scientific">Vibrio alginolyticus</name>
    <dbReference type="NCBI Taxonomy" id="663"/>
    <lineage>
        <taxon>Bacteria</taxon>
        <taxon>Pseudomonadati</taxon>
        <taxon>Pseudomonadota</taxon>
        <taxon>Gammaproteobacteria</taxon>
        <taxon>Vibrionales</taxon>
        <taxon>Vibrionaceae</taxon>
        <taxon>Vibrio</taxon>
    </lineage>
</organism>
<keyword evidence="1" id="KW-1133">Transmembrane helix</keyword>
<accession>A0A1W6UWE4</accession>
<protein>
    <recommendedName>
        <fullName evidence="3">DUF2607 domain-containing protein</fullName>
    </recommendedName>
</protein>
<evidence type="ECO:0008006" key="3">
    <source>
        <dbReference type="Google" id="ProtNLM"/>
    </source>
</evidence>
<feature type="transmembrane region" description="Helical" evidence="1">
    <location>
        <begin position="12"/>
        <end position="33"/>
    </location>
</feature>
<dbReference type="AlphaFoldDB" id="A0A1W6UWE4"/>